<keyword evidence="1" id="KW-0812">Transmembrane</keyword>
<evidence type="ECO:0000313" key="2">
    <source>
        <dbReference type="EMBL" id="KAF9477909.1"/>
    </source>
</evidence>
<protein>
    <submittedName>
        <fullName evidence="2">Uncharacterized protein</fullName>
    </submittedName>
</protein>
<keyword evidence="1" id="KW-0472">Membrane</keyword>
<comment type="caution">
    <text evidence="2">The sequence shown here is derived from an EMBL/GenBank/DDBJ whole genome shotgun (WGS) entry which is preliminary data.</text>
</comment>
<evidence type="ECO:0000313" key="3">
    <source>
        <dbReference type="Proteomes" id="UP000807469"/>
    </source>
</evidence>
<sequence length="59" mass="6173">MAWIVAPKPNFLSRNTAAGTASNVSIPLPSSQTEGSIQFIIAFNVLYATGAALLLVILL</sequence>
<reference evidence="2" key="1">
    <citation type="submission" date="2020-11" db="EMBL/GenBank/DDBJ databases">
        <authorList>
            <consortium name="DOE Joint Genome Institute"/>
            <person name="Ahrendt S."/>
            <person name="Riley R."/>
            <person name="Andreopoulos W."/>
            <person name="Labutti K."/>
            <person name="Pangilinan J."/>
            <person name="Ruiz-Duenas F.J."/>
            <person name="Barrasa J.M."/>
            <person name="Sanchez-Garcia M."/>
            <person name="Camarero S."/>
            <person name="Miyauchi S."/>
            <person name="Serrano A."/>
            <person name="Linde D."/>
            <person name="Babiker R."/>
            <person name="Drula E."/>
            <person name="Ayuso-Fernandez I."/>
            <person name="Pacheco R."/>
            <person name="Padilla G."/>
            <person name="Ferreira P."/>
            <person name="Barriuso J."/>
            <person name="Kellner H."/>
            <person name="Castanera R."/>
            <person name="Alfaro M."/>
            <person name="Ramirez L."/>
            <person name="Pisabarro A.G."/>
            <person name="Kuo A."/>
            <person name="Tritt A."/>
            <person name="Lipzen A."/>
            <person name="He G."/>
            <person name="Yan M."/>
            <person name="Ng V."/>
            <person name="Cullen D."/>
            <person name="Martin F."/>
            <person name="Rosso M.-N."/>
            <person name="Henrissat B."/>
            <person name="Hibbett D."/>
            <person name="Martinez A.T."/>
            <person name="Grigoriev I.V."/>
        </authorList>
    </citation>
    <scope>NUCLEOTIDE SEQUENCE</scope>
    <source>
        <strain evidence="2">CIRM-BRFM 674</strain>
    </source>
</reference>
<proteinExistence type="predicted"/>
<dbReference type="EMBL" id="MU155247">
    <property type="protein sequence ID" value="KAF9477909.1"/>
    <property type="molecule type" value="Genomic_DNA"/>
</dbReference>
<keyword evidence="1" id="KW-1133">Transmembrane helix</keyword>
<dbReference type="AlphaFoldDB" id="A0A9P6CZ21"/>
<evidence type="ECO:0000256" key="1">
    <source>
        <dbReference type="SAM" id="Phobius"/>
    </source>
</evidence>
<feature type="transmembrane region" description="Helical" evidence="1">
    <location>
        <begin position="37"/>
        <end position="58"/>
    </location>
</feature>
<keyword evidence="3" id="KW-1185">Reference proteome</keyword>
<organism evidence="2 3">
    <name type="scientific">Pholiota conissans</name>
    <dbReference type="NCBI Taxonomy" id="109636"/>
    <lineage>
        <taxon>Eukaryota</taxon>
        <taxon>Fungi</taxon>
        <taxon>Dikarya</taxon>
        <taxon>Basidiomycota</taxon>
        <taxon>Agaricomycotina</taxon>
        <taxon>Agaricomycetes</taxon>
        <taxon>Agaricomycetidae</taxon>
        <taxon>Agaricales</taxon>
        <taxon>Agaricineae</taxon>
        <taxon>Strophariaceae</taxon>
        <taxon>Pholiota</taxon>
    </lineage>
</organism>
<accession>A0A9P6CZ21</accession>
<dbReference type="Proteomes" id="UP000807469">
    <property type="component" value="Unassembled WGS sequence"/>
</dbReference>
<name>A0A9P6CZ21_9AGAR</name>
<gene>
    <name evidence="2" type="ORF">BDN70DRAFT_880598</name>
</gene>